<keyword evidence="2" id="KW-0472">Membrane</keyword>
<protein>
    <submittedName>
        <fullName evidence="6">Outer membrane beta-barrel family protein</fullName>
    </submittedName>
</protein>
<name>A0ABZ2IPM7_9BACT</name>
<dbReference type="Gene3D" id="2.40.170.20">
    <property type="entry name" value="TonB-dependent receptor, beta-barrel domain"/>
    <property type="match status" value="1"/>
</dbReference>
<dbReference type="PANTHER" id="PTHR40980">
    <property type="entry name" value="PLUG DOMAIN-CONTAINING PROTEIN"/>
    <property type="match status" value="1"/>
</dbReference>
<feature type="domain" description="Outer membrane protein beta-barrel" evidence="5">
    <location>
        <begin position="291"/>
        <end position="687"/>
    </location>
</feature>
<dbReference type="SUPFAM" id="SSF56935">
    <property type="entry name" value="Porins"/>
    <property type="match status" value="1"/>
</dbReference>
<dbReference type="InterPro" id="IPR036942">
    <property type="entry name" value="Beta-barrel_TonB_sf"/>
</dbReference>
<feature type="signal peptide" evidence="4">
    <location>
        <begin position="1"/>
        <end position="19"/>
    </location>
</feature>
<evidence type="ECO:0000259" key="5">
    <source>
        <dbReference type="Pfam" id="PF14905"/>
    </source>
</evidence>
<comment type="subcellular location">
    <subcellularLocation>
        <location evidence="1">Cell outer membrane</location>
    </subcellularLocation>
</comment>
<dbReference type="PANTHER" id="PTHR40980:SF4">
    <property type="entry name" value="TONB-DEPENDENT RECEPTOR-LIKE BETA-BARREL DOMAIN-CONTAINING PROTEIN"/>
    <property type="match status" value="1"/>
</dbReference>
<evidence type="ECO:0000313" key="7">
    <source>
        <dbReference type="Proteomes" id="UP001320603"/>
    </source>
</evidence>
<evidence type="ECO:0000256" key="1">
    <source>
        <dbReference type="ARBA" id="ARBA00004442"/>
    </source>
</evidence>
<evidence type="ECO:0000313" key="6">
    <source>
        <dbReference type="EMBL" id="WWV67606.1"/>
    </source>
</evidence>
<dbReference type="EMBL" id="CP146284">
    <property type="protein sequence ID" value="WWV67606.1"/>
    <property type="molecule type" value="Genomic_DNA"/>
</dbReference>
<accession>A0ABZ2IPM7</accession>
<keyword evidence="4" id="KW-0732">Signal</keyword>
<keyword evidence="7" id="KW-1185">Reference proteome</keyword>
<dbReference type="Proteomes" id="UP001320603">
    <property type="component" value="Chromosome"/>
</dbReference>
<keyword evidence="3" id="KW-0998">Cell outer membrane</keyword>
<organism evidence="6 7">
    <name type="scientific">Parabacteroides absconsus</name>
    <dbReference type="NCBI Taxonomy" id="2951805"/>
    <lineage>
        <taxon>Bacteria</taxon>
        <taxon>Pseudomonadati</taxon>
        <taxon>Bacteroidota</taxon>
        <taxon>Bacteroidia</taxon>
        <taxon>Bacteroidales</taxon>
        <taxon>Tannerellaceae</taxon>
        <taxon>Parabacteroides</taxon>
    </lineage>
</organism>
<evidence type="ECO:0000256" key="2">
    <source>
        <dbReference type="ARBA" id="ARBA00023136"/>
    </source>
</evidence>
<dbReference type="Pfam" id="PF14905">
    <property type="entry name" value="OMP_b-brl_3"/>
    <property type="match status" value="1"/>
</dbReference>
<sequence>MKPMIITIGGLFFAINLLAQNVSDSTAINWERELELNEVVVVASRTVVKQAPDRIIYLTKNDRFAKGMNGIEVLDRIPRVSVVNDLVTVAGKSSVRYIIDGHLMEISDESMVMRLKNLQASGIEKIEVLTTPPAKYSTDNNVAYISITSRNESLGTKGNVWANGNIREFFSYQLGGNISHTTRKIELSADVNWNDSKGINDLDRFYTFPEYTKISKRSTNYTNRIFGTNGLLKYKFTDNLNAGIILNYYTSRLNSSLNDITTDHEAVSISSNYSPSRPNNALTITAFSDWELDTKGKMLSLTYNYFNKRVKNFSDVTTSESNVETRLTNTGDNKYHIHSMKLDATLPFQTFRMETGLAITSIGNKTALDIHYLEDNSWVLDPQQTNAFDYDENTAAAYVSFEKNFSESFFGKLGLRYESTRTKGYQRIKMDSNRNSYNYLFPTFNFSWNSKNMGRLSLSYSMGITRPNFNDLNPYKYYTTTSDYVSGNPDLKPSLAHNAEINYSFKGVYAVLYNSYNNDAIGYITRFNTDGSQYTIPENHINSNKTGLYASYYRSLFGWWNINLGGEVFCIYTKSKLKDYKETDDTSWSGKIDLSTSFILNRQKNLVLDIRFNHYLPYHERMQQYKAMSLLNCNIRYTLLNNRLTLTASISDPFRWNITRSIAHYKGYSVQTRNDVHARFFSFRISYNFGRNKVNNVFRDTKERESNRTY</sequence>
<dbReference type="RefSeq" id="WP_251967063.1">
    <property type="nucleotide sequence ID" value="NZ_CP146284.1"/>
</dbReference>
<feature type="chain" id="PRO_5046252769" evidence="4">
    <location>
        <begin position="20"/>
        <end position="710"/>
    </location>
</feature>
<proteinExistence type="predicted"/>
<evidence type="ECO:0000256" key="4">
    <source>
        <dbReference type="SAM" id="SignalP"/>
    </source>
</evidence>
<gene>
    <name evidence="6" type="ORF">NEE14_006510</name>
</gene>
<dbReference type="InterPro" id="IPR041700">
    <property type="entry name" value="OMP_b-brl_3"/>
</dbReference>
<reference evidence="6 7" key="1">
    <citation type="submission" date="2024-02" db="EMBL/GenBank/DDBJ databases">
        <title>Whole genome sequencing of Parabacteroides sp. AD58.</title>
        <authorList>
            <person name="Chaplin A.V."/>
            <person name="Pikina A.P."/>
            <person name="Sokolova S.R."/>
            <person name="Korostin D.O."/>
            <person name="Efimov B.A."/>
        </authorList>
    </citation>
    <scope>NUCLEOTIDE SEQUENCE [LARGE SCALE GENOMIC DNA]</scope>
    <source>
        <strain evidence="6 7">AD58</strain>
    </source>
</reference>
<evidence type="ECO:0000256" key="3">
    <source>
        <dbReference type="ARBA" id="ARBA00023237"/>
    </source>
</evidence>